<evidence type="ECO:0000259" key="19">
    <source>
        <dbReference type="PROSITE" id="PS51007"/>
    </source>
</evidence>
<dbReference type="EMBL" id="CAEZVL010000106">
    <property type="protein sequence ID" value="CAB4632627.1"/>
    <property type="molecule type" value="Genomic_DNA"/>
</dbReference>
<proteinExistence type="inferred from homology"/>
<dbReference type="Pfam" id="PF02790">
    <property type="entry name" value="COX2_TM"/>
    <property type="match status" value="1"/>
</dbReference>
<reference evidence="23" key="1">
    <citation type="submission" date="2020-05" db="EMBL/GenBank/DDBJ databases">
        <authorList>
            <person name="Chiriac C."/>
            <person name="Salcher M."/>
            <person name="Ghai R."/>
            <person name="Kavagutti S V."/>
        </authorList>
    </citation>
    <scope>NUCLEOTIDE SEQUENCE</scope>
</reference>
<dbReference type="EMBL" id="CAFBQJ010000208">
    <property type="protein sequence ID" value="CAB5053580.1"/>
    <property type="molecule type" value="Genomic_DNA"/>
</dbReference>
<feature type="domain" description="Cytochrome oxidase subunit II transmembrane region profile" evidence="18">
    <location>
        <begin position="40"/>
        <end position="135"/>
    </location>
</feature>
<comment type="subcellular location">
    <subcellularLocation>
        <location evidence="1">Membrane</location>
        <topology evidence="1">Multi-pass membrane protein</topology>
    </subcellularLocation>
</comment>
<feature type="domain" description="Cytochrome c" evidence="19">
    <location>
        <begin position="271"/>
        <end position="419"/>
    </location>
</feature>
<keyword evidence="5" id="KW-0349">Heme</keyword>
<keyword evidence="9" id="KW-1278">Translocase</keyword>
<keyword evidence="4" id="KW-0813">Transport</keyword>
<evidence type="ECO:0000256" key="13">
    <source>
        <dbReference type="ARBA" id="ARBA00023008"/>
    </source>
</evidence>
<comment type="similarity">
    <text evidence="2">Belongs to the cytochrome c oxidase subunit 2 family.</text>
</comment>
<keyword evidence="6" id="KW-0679">Respiratory chain</keyword>
<keyword evidence="12" id="KW-0408">Iron</keyword>
<evidence type="ECO:0000256" key="14">
    <source>
        <dbReference type="ARBA" id="ARBA00023136"/>
    </source>
</evidence>
<dbReference type="EMBL" id="CAEZUK010000165">
    <property type="protein sequence ID" value="CAB4604883.1"/>
    <property type="molecule type" value="Genomic_DNA"/>
</dbReference>
<dbReference type="InterPro" id="IPR008972">
    <property type="entry name" value="Cupredoxin"/>
</dbReference>
<dbReference type="SUPFAM" id="SSF81464">
    <property type="entry name" value="Cytochrome c oxidase subunit II-like, transmembrane region"/>
    <property type="match status" value="1"/>
</dbReference>
<keyword evidence="10" id="KW-0249">Electron transport</keyword>
<dbReference type="InterPro" id="IPR036909">
    <property type="entry name" value="Cyt_c-like_dom_sf"/>
</dbReference>
<dbReference type="GO" id="GO:0016491">
    <property type="term" value="F:oxidoreductase activity"/>
    <property type="evidence" value="ECO:0007669"/>
    <property type="project" value="InterPro"/>
</dbReference>
<dbReference type="PRINTS" id="PR01166">
    <property type="entry name" value="CYCOXIDASEII"/>
</dbReference>
<dbReference type="SUPFAM" id="SSF46626">
    <property type="entry name" value="Cytochrome c"/>
    <property type="match status" value="1"/>
</dbReference>
<dbReference type="Gene3D" id="1.10.287.90">
    <property type="match status" value="1"/>
</dbReference>
<gene>
    <name evidence="20" type="ORF">UFOPK1820_00991</name>
    <name evidence="21" type="ORF">UFOPK1960_00784</name>
    <name evidence="22" type="ORF">UFOPK3889_00657</name>
    <name evidence="23" type="ORF">UFOPK4275_01063</name>
</gene>
<dbReference type="InterPro" id="IPR009056">
    <property type="entry name" value="Cyt_c-like_dom"/>
</dbReference>
<evidence type="ECO:0000256" key="5">
    <source>
        <dbReference type="ARBA" id="ARBA00022617"/>
    </source>
</evidence>
<dbReference type="InterPro" id="IPR001505">
    <property type="entry name" value="Copper_CuA"/>
</dbReference>
<dbReference type="AlphaFoldDB" id="A0A6J7TKF4"/>
<dbReference type="Gene3D" id="2.60.40.420">
    <property type="entry name" value="Cupredoxins - blue copper proteins"/>
    <property type="match status" value="1"/>
</dbReference>
<keyword evidence="11 16" id="KW-1133">Transmembrane helix</keyword>
<evidence type="ECO:0000256" key="15">
    <source>
        <dbReference type="ARBA" id="ARBA00031389"/>
    </source>
</evidence>
<keyword evidence="7 16" id="KW-0812">Transmembrane</keyword>
<keyword evidence="8" id="KW-0479">Metal-binding</keyword>
<dbReference type="SUPFAM" id="SSF49503">
    <property type="entry name" value="Cupredoxins"/>
    <property type="match status" value="1"/>
</dbReference>
<evidence type="ECO:0000256" key="8">
    <source>
        <dbReference type="ARBA" id="ARBA00022723"/>
    </source>
</evidence>
<organism evidence="23">
    <name type="scientific">freshwater metagenome</name>
    <dbReference type="NCBI Taxonomy" id="449393"/>
    <lineage>
        <taxon>unclassified sequences</taxon>
        <taxon>metagenomes</taxon>
        <taxon>ecological metagenomes</taxon>
    </lineage>
</organism>
<accession>A0A6J7TKF4</accession>
<dbReference type="PROSITE" id="PS50999">
    <property type="entry name" value="COX2_TM"/>
    <property type="match status" value="1"/>
</dbReference>
<keyword evidence="14 16" id="KW-0472">Membrane</keyword>
<dbReference type="InterPro" id="IPR002429">
    <property type="entry name" value="CcO_II-like_C"/>
</dbReference>
<dbReference type="PROSITE" id="PS50857">
    <property type="entry name" value="COX2_CUA"/>
    <property type="match status" value="1"/>
</dbReference>
<evidence type="ECO:0000259" key="17">
    <source>
        <dbReference type="PROSITE" id="PS50857"/>
    </source>
</evidence>
<evidence type="ECO:0000256" key="11">
    <source>
        <dbReference type="ARBA" id="ARBA00022989"/>
    </source>
</evidence>
<evidence type="ECO:0000313" key="21">
    <source>
        <dbReference type="EMBL" id="CAB4632627.1"/>
    </source>
</evidence>
<feature type="domain" description="Cytochrome oxidase subunit II copper A binding" evidence="17">
    <location>
        <begin position="136"/>
        <end position="259"/>
    </location>
</feature>
<evidence type="ECO:0000256" key="1">
    <source>
        <dbReference type="ARBA" id="ARBA00004141"/>
    </source>
</evidence>
<dbReference type="EC" id="7.1.1.9" evidence="3"/>
<sequence length="419" mass="45967">MSTVRTMKDRVAEPMKNLRRGRAAVKASLAVSALTFLASCARDAPQDTWQPAGPNAERIDNLQRPVFYVAGVVGVIVFLAVGWAIWRYRDRGQAIPEQTHGKPVVEIVLTVIPALILLGVAIPTAGTIFKLAKTSDTEMTINVTGQQWWWEYDYPAVGSNAEQYGITAPIVTSGQLVIPENTKVLLRVTSRDVIHSYWIPKLNGKKDSVPGRVHLLRLEGAKPGIYAGQCTEFCGLSHAYMRMEAVVLSRADYDSWIANQLEAYTSPEAGTLAAEGEGVFIQQCSRCHQVNGLLNADGTPIISAPDQYLVSGAAPNLTNLMTRNTFAGASWDLLTPECREDVWKSDSATFGAKYLNGVTTDCLNQKDLREWLRNAPLKKPMYANPENLAATGGKYRGMPALGLTEDQINLIVAYLLERK</sequence>
<dbReference type="PROSITE" id="PS00078">
    <property type="entry name" value="COX2"/>
    <property type="match status" value="1"/>
</dbReference>
<evidence type="ECO:0000313" key="23">
    <source>
        <dbReference type="EMBL" id="CAB5053580.1"/>
    </source>
</evidence>
<dbReference type="PANTHER" id="PTHR22888">
    <property type="entry name" value="CYTOCHROME C OXIDASE, SUBUNIT II"/>
    <property type="match status" value="1"/>
</dbReference>
<evidence type="ECO:0000256" key="3">
    <source>
        <dbReference type="ARBA" id="ARBA00012949"/>
    </source>
</evidence>
<dbReference type="GO" id="GO:0020037">
    <property type="term" value="F:heme binding"/>
    <property type="evidence" value="ECO:0007669"/>
    <property type="project" value="InterPro"/>
</dbReference>
<dbReference type="GO" id="GO:0004129">
    <property type="term" value="F:cytochrome-c oxidase activity"/>
    <property type="evidence" value="ECO:0007669"/>
    <property type="project" value="UniProtKB-EC"/>
</dbReference>
<dbReference type="InterPro" id="IPR045187">
    <property type="entry name" value="CcO_II"/>
</dbReference>
<evidence type="ECO:0000313" key="20">
    <source>
        <dbReference type="EMBL" id="CAB4604883.1"/>
    </source>
</evidence>
<evidence type="ECO:0000256" key="10">
    <source>
        <dbReference type="ARBA" id="ARBA00022982"/>
    </source>
</evidence>
<keyword evidence="13" id="KW-0186">Copper</keyword>
<dbReference type="NCBIfam" id="TIGR02866">
    <property type="entry name" value="CoxB"/>
    <property type="match status" value="1"/>
</dbReference>
<evidence type="ECO:0000256" key="12">
    <source>
        <dbReference type="ARBA" id="ARBA00023004"/>
    </source>
</evidence>
<evidence type="ECO:0000313" key="22">
    <source>
        <dbReference type="EMBL" id="CAB4971881.1"/>
    </source>
</evidence>
<protein>
    <recommendedName>
        <fullName evidence="3">cytochrome-c oxidase</fullName>
        <ecNumber evidence="3">7.1.1.9</ecNumber>
    </recommendedName>
    <alternativeName>
        <fullName evidence="15">Cytochrome c oxidase polypeptide II</fullName>
    </alternativeName>
</protein>
<name>A0A6J7TKF4_9ZZZZ</name>
<dbReference type="GO" id="GO:0016020">
    <property type="term" value="C:membrane"/>
    <property type="evidence" value="ECO:0007669"/>
    <property type="project" value="UniProtKB-SubCell"/>
</dbReference>
<evidence type="ECO:0000259" key="18">
    <source>
        <dbReference type="PROSITE" id="PS50999"/>
    </source>
</evidence>
<evidence type="ECO:0000256" key="2">
    <source>
        <dbReference type="ARBA" id="ARBA00007866"/>
    </source>
</evidence>
<feature type="transmembrane region" description="Helical" evidence="16">
    <location>
        <begin position="67"/>
        <end position="86"/>
    </location>
</feature>
<dbReference type="GO" id="GO:0005507">
    <property type="term" value="F:copper ion binding"/>
    <property type="evidence" value="ECO:0007669"/>
    <property type="project" value="InterPro"/>
</dbReference>
<evidence type="ECO:0000256" key="7">
    <source>
        <dbReference type="ARBA" id="ARBA00022692"/>
    </source>
</evidence>
<dbReference type="InterPro" id="IPR036257">
    <property type="entry name" value="Cyt_c_oxidase_su2_TM_sf"/>
</dbReference>
<dbReference type="Pfam" id="PF00116">
    <property type="entry name" value="COX2"/>
    <property type="match status" value="1"/>
</dbReference>
<evidence type="ECO:0000256" key="6">
    <source>
        <dbReference type="ARBA" id="ARBA00022660"/>
    </source>
</evidence>
<evidence type="ECO:0000256" key="9">
    <source>
        <dbReference type="ARBA" id="ARBA00022967"/>
    </source>
</evidence>
<feature type="transmembrane region" description="Helical" evidence="16">
    <location>
        <begin position="107"/>
        <end position="129"/>
    </location>
</feature>
<dbReference type="InterPro" id="IPR014222">
    <property type="entry name" value="Cyt_c_oxidase_su2"/>
</dbReference>
<dbReference type="PROSITE" id="PS51007">
    <property type="entry name" value="CYTC"/>
    <property type="match status" value="1"/>
</dbReference>
<dbReference type="InterPro" id="IPR011759">
    <property type="entry name" value="Cyt_c_oxidase_su2_TM_dom"/>
</dbReference>
<dbReference type="EMBL" id="CAFBNZ010000110">
    <property type="protein sequence ID" value="CAB4971881.1"/>
    <property type="molecule type" value="Genomic_DNA"/>
</dbReference>
<evidence type="ECO:0000256" key="16">
    <source>
        <dbReference type="SAM" id="Phobius"/>
    </source>
</evidence>
<evidence type="ECO:0000256" key="4">
    <source>
        <dbReference type="ARBA" id="ARBA00022448"/>
    </source>
</evidence>
<dbReference type="GO" id="GO:0042773">
    <property type="term" value="P:ATP synthesis coupled electron transport"/>
    <property type="evidence" value="ECO:0007669"/>
    <property type="project" value="TreeGrafter"/>
</dbReference>
<dbReference type="PANTHER" id="PTHR22888:SF9">
    <property type="entry name" value="CYTOCHROME C OXIDASE SUBUNIT 2"/>
    <property type="match status" value="1"/>
</dbReference>